<evidence type="ECO:0000313" key="1">
    <source>
        <dbReference type="EMBL" id="OCK43402.1"/>
    </source>
</evidence>
<proteinExistence type="predicted"/>
<dbReference type="Pfam" id="PF09697">
    <property type="entry name" value="Porph_ging"/>
    <property type="match status" value="1"/>
</dbReference>
<protein>
    <recommendedName>
        <fullName evidence="3">GLPGLI family protein</fullName>
    </recommendedName>
</protein>
<gene>
    <name evidence="1" type="ORF">BA195_01475</name>
</gene>
<dbReference type="NCBIfam" id="TIGR01200">
    <property type="entry name" value="GLPGLI"/>
    <property type="match status" value="1"/>
</dbReference>
<comment type="caution">
    <text evidence="1">The sequence shown here is derived from an EMBL/GenBank/DDBJ whole genome shotgun (WGS) entry which is preliminary data.</text>
</comment>
<evidence type="ECO:0000313" key="2">
    <source>
        <dbReference type="Proteomes" id="UP000093186"/>
    </source>
</evidence>
<dbReference type="InterPro" id="IPR005901">
    <property type="entry name" value="GLPGLI"/>
</dbReference>
<organism evidence="1 2">
    <name type="scientific">Tenacibaculum soleae</name>
    <dbReference type="NCBI Taxonomy" id="447689"/>
    <lineage>
        <taxon>Bacteria</taxon>
        <taxon>Pseudomonadati</taxon>
        <taxon>Bacteroidota</taxon>
        <taxon>Flavobacteriia</taxon>
        <taxon>Flavobacteriales</taxon>
        <taxon>Flavobacteriaceae</taxon>
        <taxon>Tenacibaculum</taxon>
    </lineage>
</organism>
<evidence type="ECO:0008006" key="3">
    <source>
        <dbReference type="Google" id="ProtNLM"/>
    </source>
</evidence>
<dbReference type="STRING" id="447689.BA195_01475"/>
<dbReference type="RefSeq" id="WP_068701724.1">
    <property type="nucleotide sequence ID" value="NZ_MAKX01000001.1"/>
</dbReference>
<sequence length="245" mass="28649">MLKTRVVLILFIAVSIQIIAQSKKGSIVYKAELNKKYIDSFLVELNKEKDTPMSIKQEVVRMYRNSKPDEFILSFKNEESYYKHIPKLEEEGGYNIGSSAGTTPYYTNNKTKSIIQMSEYLGYIAHKPLDWKITNKTKNIGKYKCYQAIALERLYSRRGFYYTKRIIAWFTPSIPLNFGPKYYKGLPGLILEINRDKFNISAIKINFNPTKELKIKRPPKKAKIKTEKEAHGIIKDLEKERKKRD</sequence>
<dbReference type="EMBL" id="MAKX01000001">
    <property type="protein sequence ID" value="OCK43402.1"/>
    <property type="molecule type" value="Genomic_DNA"/>
</dbReference>
<name>A0A1B9Y0T4_9FLAO</name>
<keyword evidence="2" id="KW-1185">Reference proteome</keyword>
<dbReference type="AlphaFoldDB" id="A0A1B9Y0T4"/>
<dbReference type="OrthoDB" id="1068986at2"/>
<dbReference type="Proteomes" id="UP000093186">
    <property type="component" value="Unassembled WGS sequence"/>
</dbReference>
<reference evidence="1 2" key="1">
    <citation type="submission" date="2016-06" db="EMBL/GenBank/DDBJ databases">
        <title>Draft Genome Sequence of Tenacibaculum soleae UCD-KL19.</title>
        <authorList>
            <person name="Eisen J.A."/>
            <person name="Coil D.A."/>
            <person name="Lujan K.M."/>
        </authorList>
    </citation>
    <scope>NUCLEOTIDE SEQUENCE [LARGE SCALE GENOMIC DNA]</scope>
    <source>
        <strain evidence="1 2">UCD-KL19</strain>
    </source>
</reference>
<accession>A0A1B9Y0T4</accession>